<dbReference type="SUPFAM" id="SSF47095">
    <property type="entry name" value="HMG-box"/>
    <property type="match status" value="1"/>
</dbReference>
<evidence type="ECO:0000259" key="4">
    <source>
        <dbReference type="PROSITE" id="PS50118"/>
    </source>
</evidence>
<proteinExistence type="predicted"/>
<sequence>MPLQYQPQQLYDIPQYMDPELAHHGSYPTTVTPGQQPEKKSVMIDVQAFVRTRDALASAYIGLSQAIDRSVKAYVEHTSVVLASDASLNVSYLTQPFDQLAHTAQLAQQALISNGVAAEAKQETSDGDKKGKRKKRAYKQRDPNAPKRPLTAYFRYLQEQRGPLGKELAEKAGGQPQRPGDLSKVATQRWNALTEEEHRPYKEAYQRALKDYEKEVERYKAAGGKVDESALAVVAEDEVAGGAGLGEDAAGEDVVDGKAVVVEEEEEEEDDDSSSSEESSDEEEDEKEPTPPPPPPAPKTPKSAMKKSKKETPAVAPTPQFSSINTSEPTKPSSSPERKRKAAATPSADNATASEEPAKKKRGRKPNAEKVTAGADVIPSTAPPAPVAPMSSAEAMPPPSSEPSKKKKKRKSET</sequence>
<dbReference type="GO" id="GO:0005634">
    <property type="term" value="C:nucleus"/>
    <property type="evidence" value="ECO:0007669"/>
    <property type="project" value="UniProtKB-UniRule"/>
</dbReference>
<evidence type="ECO:0000256" key="2">
    <source>
        <dbReference type="PROSITE-ProRule" id="PRU00267"/>
    </source>
</evidence>
<dbReference type="AlphaFoldDB" id="A0AAE0TSU6"/>
<feature type="region of interest" description="Disordered" evidence="3">
    <location>
        <begin position="117"/>
        <end position="150"/>
    </location>
</feature>
<feature type="compositionally biased region" description="Acidic residues" evidence="3">
    <location>
        <begin position="262"/>
        <end position="287"/>
    </location>
</feature>
<gene>
    <name evidence="5" type="ORF">LTR78_007354</name>
</gene>
<feature type="compositionally biased region" description="Basic and acidic residues" evidence="3">
    <location>
        <begin position="120"/>
        <end position="129"/>
    </location>
</feature>
<feature type="compositionally biased region" description="Basic residues" evidence="3">
    <location>
        <begin position="405"/>
        <end position="414"/>
    </location>
</feature>
<protein>
    <recommendedName>
        <fullName evidence="4">HMG box domain-containing protein</fullName>
    </recommendedName>
</protein>
<evidence type="ECO:0000313" key="5">
    <source>
        <dbReference type="EMBL" id="KAK3672768.1"/>
    </source>
</evidence>
<evidence type="ECO:0000256" key="3">
    <source>
        <dbReference type="SAM" id="MobiDB-lite"/>
    </source>
</evidence>
<reference evidence="5" key="1">
    <citation type="submission" date="2023-07" db="EMBL/GenBank/DDBJ databases">
        <title>Black Yeasts Isolated from many extreme environments.</title>
        <authorList>
            <person name="Coleine C."/>
            <person name="Stajich J.E."/>
            <person name="Selbmann L."/>
        </authorList>
    </citation>
    <scope>NUCLEOTIDE SEQUENCE</scope>
    <source>
        <strain evidence="5">CCFEE 5485</strain>
    </source>
</reference>
<keyword evidence="2" id="KW-0539">Nucleus</keyword>
<dbReference type="PANTHER" id="PTHR48112:SF5">
    <property type="entry name" value="BOX PROTEIN, PUTATIVE (AFU_ORTHOLOGUE AFUA_1G04550)-RELATED"/>
    <property type="match status" value="1"/>
</dbReference>
<dbReference type="InterPro" id="IPR009071">
    <property type="entry name" value="HMG_box_dom"/>
</dbReference>
<name>A0AAE0TSU6_9PEZI</name>
<accession>A0AAE0TSU6</accession>
<feature type="compositionally biased region" description="Pro residues" evidence="3">
    <location>
        <begin position="290"/>
        <end position="299"/>
    </location>
</feature>
<feature type="compositionally biased region" description="Low complexity" evidence="3">
    <location>
        <begin position="343"/>
        <end position="354"/>
    </location>
</feature>
<feature type="region of interest" description="Disordered" evidence="3">
    <location>
        <begin position="243"/>
        <end position="414"/>
    </location>
</feature>
<keyword evidence="1 2" id="KW-0238">DNA-binding</keyword>
<keyword evidence="6" id="KW-1185">Reference proteome</keyword>
<dbReference type="GO" id="GO:0003677">
    <property type="term" value="F:DNA binding"/>
    <property type="evidence" value="ECO:0007669"/>
    <property type="project" value="UniProtKB-UniRule"/>
</dbReference>
<evidence type="ECO:0000256" key="1">
    <source>
        <dbReference type="ARBA" id="ARBA00023125"/>
    </source>
</evidence>
<feature type="domain" description="HMG box" evidence="4">
    <location>
        <begin position="146"/>
        <end position="220"/>
    </location>
</feature>
<dbReference type="SMART" id="SM00398">
    <property type="entry name" value="HMG"/>
    <property type="match status" value="1"/>
</dbReference>
<dbReference type="Pfam" id="PF00505">
    <property type="entry name" value="HMG_box"/>
    <property type="match status" value="1"/>
</dbReference>
<organism evidence="5 6">
    <name type="scientific">Recurvomyces mirabilis</name>
    <dbReference type="NCBI Taxonomy" id="574656"/>
    <lineage>
        <taxon>Eukaryota</taxon>
        <taxon>Fungi</taxon>
        <taxon>Dikarya</taxon>
        <taxon>Ascomycota</taxon>
        <taxon>Pezizomycotina</taxon>
        <taxon>Dothideomycetes</taxon>
        <taxon>Dothideomycetidae</taxon>
        <taxon>Mycosphaerellales</taxon>
        <taxon>Teratosphaeriaceae</taxon>
        <taxon>Recurvomyces</taxon>
    </lineage>
</organism>
<comment type="caution">
    <text evidence="5">The sequence shown here is derived from an EMBL/GenBank/DDBJ whole genome shotgun (WGS) entry which is preliminary data.</text>
</comment>
<dbReference type="PANTHER" id="PTHR48112">
    <property type="entry name" value="HIGH MOBILITY GROUP PROTEIN DSP1"/>
    <property type="match status" value="1"/>
</dbReference>
<dbReference type="PROSITE" id="PS50118">
    <property type="entry name" value="HMG_BOX_2"/>
    <property type="match status" value="1"/>
</dbReference>
<dbReference type="InterPro" id="IPR036910">
    <property type="entry name" value="HMG_box_dom_sf"/>
</dbReference>
<evidence type="ECO:0000313" key="6">
    <source>
        <dbReference type="Proteomes" id="UP001274830"/>
    </source>
</evidence>
<dbReference type="EMBL" id="JAUTXT010000030">
    <property type="protein sequence ID" value="KAK3672768.1"/>
    <property type="molecule type" value="Genomic_DNA"/>
</dbReference>
<feature type="DNA-binding region" description="HMG box" evidence="2">
    <location>
        <begin position="146"/>
        <end position="220"/>
    </location>
</feature>
<feature type="compositionally biased region" description="Low complexity" evidence="3">
    <location>
        <begin position="326"/>
        <end position="335"/>
    </location>
</feature>
<dbReference type="InterPro" id="IPR050342">
    <property type="entry name" value="HMGB"/>
</dbReference>
<dbReference type="Proteomes" id="UP001274830">
    <property type="component" value="Unassembled WGS sequence"/>
</dbReference>
<dbReference type="Gene3D" id="1.10.30.10">
    <property type="entry name" value="High mobility group box domain"/>
    <property type="match status" value="1"/>
</dbReference>